<proteinExistence type="predicted"/>
<evidence type="ECO:0000256" key="1">
    <source>
        <dbReference type="SAM" id="Phobius"/>
    </source>
</evidence>
<dbReference type="OrthoDB" id="3497689at2759"/>
<dbReference type="AlphaFoldDB" id="A0A9P7YZG7"/>
<feature type="transmembrane region" description="Helical" evidence="1">
    <location>
        <begin position="27"/>
        <end position="46"/>
    </location>
</feature>
<keyword evidence="3" id="KW-1185">Reference proteome</keyword>
<keyword evidence="1" id="KW-0472">Membrane</keyword>
<dbReference type="Proteomes" id="UP000887226">
    <property type="component" value="Unassembled WGS sequence"/>
</dbReference>
<keyword evidence="1" id="KW-0812">Transmembrane</keyword>
<dbReference type="EMBL" id="MU254051">
    <property type="protein sequence ID" value="KAG9242649.1"/>
    <property type="molecule type" value="Genomic_DNA"/>
</dbReference>
<gene>
    <name evidence="2" type="ORF">BJ878DRAFT_514420</name>
</gene>
<keyword evidence="1" id="KW-1133">Transmembrane helix</keyword>
<evidence type="ECO:0000313" key="2">
    <source>
        <dbReference type="EMBL" id="KAG9242649.1"/>
    </source>
</evidence>
<protein>
    <submittedName>
        <fullName evidence="2">Uncharacterized protein</fullName>
    </submittedName>
</protein>
<evidence type="ECO:0000313" key="3">
    <source>
        <dbReference type="Proteomes" id="UP000887226"/>
    </source>
</evidence>
<name>A0A9P7YZG7_9HELO</name>
<comment type="caution">
    <text evidence="2">The sequence shown here is derived from an EMBL/GenBank/DDBJ whole genome shotgun (WGS) entry which is preliminary data.</text>
</comment>
<reference evidence="2" key="1">
    <citation type="journal article" date="2021" name="IMA Fungus">
        <title>Genomic characterization of three marine fungi, including Emericellopsis atlantica sp. nov. with signatures of a generalist lifestyle and marine biomass degradation.</title>
        <authorList>
            <person name="Hagestad O.C."/>
            <person name="Hou L."/>
            <person name="Andersen J.H."/>
            <person name="Hansen E.H."/>
            <person name="Altermark B."/>
            <person name="Li C."/>
            <person name="Kuhnert E."/>
            <person name="Cox R.J."/>
            <person name="Crous P.W."/>
            <person name="Spatafora J.W."/>
            <person name="Lail K."/>
            <person name="Amirebrahimi M."/>
            <person name="Lipzen A."/>
            <person name="Pangilinan J."/>
            <person name="Andreopoulos W."/>
            <person name="Hayes R.D."/>
            <person name="Ng V."/>
            <person name="Grigoriev I.V."/>
            <person name="Jackson S.A."/>
            <person name="Sutton T.D.S."/>
            <person name="Dobson A.D.W."/>
            <person name="Rama T."/>
        </authorList>
    </citation>
    <scope>NUCLEOTIDE SEQUENCE</scope>
    <source>
        <strain evidence="2">TRa3180A</strain>
    </source>
</reference>
<accession>A0A9P7YZG7</accession>
<organism evidence="2 3">
    <name type="scientific">Calycina marina</name>
    <dbReference type="NCBI Taxonomy" id="1763456"/>
    <lineage>
        <taxon>Eukaryota</taxon>
        <taxon>Fungi</taxon>
        <taxon>Dikarya</taxon>
        <taxon>Ascomycota</taxon>
        <taxon>Pezizomycotina</taxon>
        <taxon>Leotiomycetes</taxon>
        <taxon>Helotiales</taxon>
        <taxon>Pezizellaceae</taxon>
        <taxon>Calycina</taxon>
    </lineage>
</organism>
<sequence length="108" mass="11861">MDSKIRITVATESLGTRSFRCRPGCPVWYGFPLYMLLSVLIQRFGLAARLPGIKGEAIFMVGSCAVGDRAMSTRRAIVSSSQIVSHSLLPSSTSRMSQMQAVRAERHI</sequence>